<sequence>MFARIIESLRHRNTHRQRMKEDKRPSSVDQDDVVFPQDSDTTRRRSSLFGYSTNAADDYMQKDLLSSSWS</sequence>
<gene>
    <name evidence="2" type="primary">ABSGL_03190.1 scaffold 4267</name>
</gene>
<keyword evidence="3" id="KW-1185">Reference proteome</keyword>
<reference evidence="2" key="1">
    <citation type="submission" date="2016-04" db="EMBL/GenBank/DDBJ databases">
        <authorList>
            <person name="Evans L.H."/>
            <person name="Alamgir A."/>
            <person name="Owens N."/>
            <person name="Weber N.D."/>
            <person name="Virtaneva K."/>
            <person name="Barbian K."/>
            <person name="Babar A."/>
            <person name="Rosenke K."/>
        </authorList>
    </citation>
    <scope>NUCLEOTIDE SEQUENCE [LARGE SCALE GENOMIC DNA]</scope>
    <source>
        <strain evidence="2">CBS 101.48</strain>
    </source>
</reference>
<accession>A0A163J7V2</accession>
<protein>
    <submittedName>
        <fullName evidence="2">Uncharacterized protein</fullName>
    </submittedName>
</protein>
<proteinExistence type="predicted"/>
<feature type="region of interest" description="Disordered" evidence="1">
    <location>
        <begin position="10"/>
        <end position="46"/>
    </location>
</feature>
<evidence type="ECO:0000313" key="3">
    <source>
        <dbReference type="Proteomes" id="UP000078561"/>
    </source>
</evidence>
<evidence type="ECO:0000313" key="2">
    <source>
        <dbReference type="EMBL" id="SAL97683.1"/>
    </source>
</evidence>
<dbReference type="EMBL" id="LT551899">
    <property type="protein sequence ID" value="SAL97683.1"/>
    <property type="molecule type" value="Genomic_DNA"/>
</dbReference>
<name>A0A163J7V2_ABSGL</name>
<dbReference type="OrthoDB" id="2261102at2759"/>
<dbReference type="Proteomes" id="UP000078561">
    <property type="component" value="Unassembled WGS sequence"/>
</dbReference>
<evidence type="ECO:0000256" key="1">
    <source>
        <dbReference type="SAM" id="MobiDB-lite"/>
    </source>
</evidence>
<dbReference type="InParanoid" id="A0A163J7V2"/>
<dbReference type="AlphaFoldDB" id="A0A163J7V2"/>
<organism evidence="2">
    <name type="scientific">Absidia glauca</name>
    <name type="common">Pin mould</name>
    <dbReference type="NCBI Taxonomy" id="4829"/>
    <lineage>
        <taxon>Eukaryota</taxon>
        <taxon>Fungi</taxon>
        <taxon>Fungi incertae sedis</taxon>
        <taxon>Mucoromycota</taxon>
        <taxon>Mucoromycotina</taxon>
        <taxon>Mucoromycetes</taxon>
        <taxon>Mucorales</taxon>
        <taxon>Cunninghamellaceae</taxon>
        <taxon>Absidia</taxon>
    </lineage>
</organism>